<accession>A0A024THF7</accession>
<reference evidence="1" key="1">
    <citation type="submission" date="2013-12" db="EMBL/GenBank/DDBJ databases">
        <title>The Genome Sequence of Aphanomyces invadans NJM9701.</title>
        <authorList>
            <consortium name="The Broad Institute Genomics Platform"/>
            <person name="Russ C."/>
            <person name="Tyler B."/>
            <person name="van West P."/>
            <person name="Dieguez-Uribeondo J."/>
            <person name="Young S.K."/>
            <person name="Zeng Q."/>
            <person name="Gargeya S."/>
            <person name="Fitzgerald M."/>
            <person name="Abouelleil A."/>
            <person name="Alvarado L."/>
            <person name="Chapman S.B."/>
            <person name="Gainer-Dewar J."/>
            <person name="Goldberg J."/>
            <person name="Griggs A."/>
            <person name="Gujja S."/>
            <person name="Hansen M."/>
            <person name="Howarth C."/>
            <person name="Imamovic A."/>
            <person name="Ireland A."/>
            <person name="Larimer J."/>
            <person name="McCowan C."/>
            <person name="Murphy C."/>
            <person name="Pearson M."/>
            <person name="Poon T.W."/>
            <person name="Priest M."/>
            <person name="Roberts A."/>
            <person name="Saif S."/>
            <person name="Shea T."/>
            <person name="Sykes S."/>
            <person name="Wortman J."/>
            <person name="Nusbaum C."/>
            <person name="Birren B."/>
        </authorList>
    </citation>
    <scope>NUCLEOTIDE SEQUENCE [LARGE SCALE GENOMIC DNA]</scope>
    <source>
        <strain evidence="1">NJM9701</strain>
    </source>
</reference>
<dbReference type="VEuPathDB" id="FungiDB:H310_12852"/>
<dbReference type="GeneID" id="20089902"/>
<organism evidence="1">
    <name type="scientific">Aphanomyces invadans</name>
    <dbReference type="NCBI Taxonomy" id="157072"/>
    <lineage>
        <taxon>Eukaryota</taxon>
        <taxon>Sar</taxon>
        <taxon>Stramenopiles</taxon>
        <taxon>Oomycota</taxon>
        <taxon>Saprolegniomycetes</taxon>
        <taxon>Saprolegniales</taxon>
        <taxon>Verrucalvaceae</taxon>
        <taxon>Aphanomyces</taxon>
    </lineage>
</organism>
<sequence>MDCNVLRHNCLYSAPKKQDERKTAVWEAFTAKLVKAEKEGLSVTGLGQLRKPLRDLIDVFRLKMCGEPPIEV</sequence>
<dbReference type="EMBL" id="KI913995">
    <property type="protein sequence ID" value="ETV93021.1"/>
    <property type="molecule type" value="Genomic_DNA"/>
</dbReference>
<dbReference type="RefSeq" id="XP_008878286.1">
    <property type="nucleotide sequence ID" value="XM_008880064.1"/>
</dbReference>
<name>A0A024THF7_9STRA</name>
<gene>
    <name evidence="1" type="ORF">H310_12852</name>
</gene>
<protein>
    <submittedName>
        <fullName evidence="1">Uncharacterized protein</fullName>
    </submittedName>
</protein>
<dbReference type="AlphaFoldDB" id="A0A024THF7"/>
<proteinExistence type="predicted"/>
<evidence type="ECO:0000313" key="1">
    <source>
        <dbReference type="EMBL" id="ETV93021.1"/>
    </source>
</evidence>